<sequence length="206" mass="22273">MIEVFGWVAAAIGMASFFPQLIRIIRARTAAGVSLRNWQFLVGTQGAWCAHGFLVGVVQMQWPNLVMVLTALAIVVFIRKERGRPVLPALVVPLLIIAALYAIDVFVGGAAFGLIVAIPQVGGQMAQLREILRSTDLSGISLGYLSINLLVNAMWTVFGFVTVEWALMVCATAMTVICSINLITYLTRRRRAGRVISDATAVPASL</sequence>
<evidence type="ECO:0000256" key="4">
    <source>
        <dbReference type="ARBA" id="ARBA00023136"/>
    </source>
</evidence>
<feature type="transmembrane region" description="Helical" evidence="5">
    <location>
        <begin position="60"/>
        <end position="78"/>
    </location>
</feature>
<dbReference type="GO" id="GO:0016020">
    <property type="term" value="C:membrane"/>
    <property type="evidence" value="ECO:0007669"/>
    <property type="project" value="UniProtKB-SubCell"/>
</dbReference>
<protein>
    <recommendedName>
        <fullName evidence="8">PQ-loop repeat-containing protein</fullName>
    </recommendedName>
</protein>
<comment type="subcellular location">
    <subcellularLocation>
        <location evidence="1">Membrane</location>
        <topology evidence="1">Multi-pass membrane protein</topology>
    </subcellularLocation>
</comment>
<reference evidence="6" key="2">
    <citation type="submission" date="2021-09" db="EMBL/GenBank/DDBJ databases">
        <authorList>
            <person name="Gilroy R."/>
        </authorList>
    </citation>
    <scope>NUCLEOTIDE SEQUENCE</scope>
    <source>
        <strain evidence="6">ChiGjej3B3-7470</strain>
    </source>
</reference>
<dbReference type="Proteomes" id="UP000712713">
    <property type="component" value="Unassembled WGS sequence"/>
</dbReference>
<feature type="transmembrane region" description="Helical" evidence="5">
    <location>
        <begin position="140"/>
        <end position="159"/>
    </location>
</feature>
<name>A0A921EP07_9ACTN</name>
<comment type="caution">
    <text evidence="6">The sequence shown here is derived from an EMBL/GenBank/DDBJ whole genome shotgun (WGS) entry which is preliminary data.</text>
</comment>
<feature type="transmembrane region" description="Helical" evidence="5">
    <location>
        <begin position="165"/>
        <end position="186"/>
    </location>
</feature>
<evidence type="ECO:0000256" key="5">
    <source>
        <dbReference type="SAM" id="Phobius"/>
    </source>
</evidence>
<evidence type="ECO:0000256" key="1">
    <source>
        <dbReference type="ARBA" id="ARBA00004141"/>
    </source>
</evidence>
<evidence type="ECO:0000256" key="2">
    <source>
        <dbReference type="ARBA" id="ARBA00022692"/>
    </source>
</evidence>
<dbReference type="Gene3D" id="1.20.1280.290">
    <property type="match status" value="2"/>
</dbReference>
<organism evidence="6 7">
    <name type="scientific">Tessaracoccus flavescens</name>
    <dbReference type="NCBI Taxonomy" id="399497"/>
    <lineage>
        <taxon>Bacteria</taxon>
        <taxon>Bacillati</taxon>
        <taxon>Actinomycetota</taxon>
        <taxon>Actinomycetes</taxon>
        <taxon>Propionibacteriales</taxon>
        <taxon>Propionibacteriaceae</taxon>
        <taxon>Tessaracoccus</taxon>
    </lineage>
</organism>
<feature type="transmembrane region" description="Helical" evidence="5">
    <location>
        <begin position="6"/>
        <end position="25"/>
    </location>
</feature>
<dbReference type="AlphaFoldDB" id="A0A921EP07"/>
<dbReference type="InterPro" id="IPR006603">
    <property type="entry name" value="PQ-loop_rpt"/>
</dbReference>
<keyword evidence="3 5" id="KW-1133">Transmembrane helix</keyword>
<accession>A0A921EP07</accession>
<dbReference type="Pfam" id="PF04193">
    <property type="entry name" value="PQ-loop"/>
    <property type="match status" value="1"/>
</dbReference>
<gene>
    <name evidence="6" type="ORF">K8V15_02545</name>
</gene>
<evidence type="ECO:0000313" key="7">
    <source>
        <dbReference type="Proteomes" id="UP000712713"/>
    </source>
</evidence>
<keyword evidence="4 5" id="KW-0472">Membrane</keyword>
<evidence type="ECO:0008006" key="8">
    <source>
        <dbReference type="Google" id="ProtNLM"/>
    </source>
</evidence>
<evidence type="ECO:0000313" key="6">
    <source>
        <dbReference type="EMBL" id="HJE50851.1"/>
    </source>
</evidence>
<reference evidence="6" key="1">
    <citation type="journal article" date="2021" name="PeerJ">
        <title>Extensive microbial diversity within the chicken gut microbiome revealed by metagenomics and culture.</title>
        <authorList>
            <person name="Gilroy R."/>
            <person name="Ravi A."/>
            <person name="Getino M."/>
            <person name="Pursley I."/>
            <person name="Horton D.L."/>
            <person name="Alikhan N.F."/>
            <person name="Baker D."/>
            <person name="Gharbi K."/>
            <person name="Hall N."/>
            <person name="Watson M."/>
            <person name="Adriaenssens E.M."/>
            <person name="Foster-Nyarko E."/>
            <person name="Jarju S."/>
            <person name="Secka A."/>
            <person name="Antonio M."/>
            <person name="Oren A."/>
            <person name="Chaudhuri R.R."/>
            <person name="La Ragione R."/>
            <person name="Hildebrand F."/>
            <person name="Pallen M.J."/>
        </authorList>
    </citation>
    <scope>NUCLEOTIDE SEQUENCE</scope>
    <source>
        <strain evidence="6">ChiGjej3B3-7470</strain>
    </source>
</reference>
<keyword evidence="2 5" id="KW-0812">Transmembrane</keyword>
<evidence type="ECO:0000256" key="3">
    <source>
        <dbReference type="ARBA" id="ARBA00022989"/>
    </source>
</evidence>
<dbReference type="EMBL" id="DYZF01000062">
    <property type="protein sequence ID" value="HJE50851.1"/>
    <property type="molecule type" value="Genomic_DNA"/>
</dbReference>
<proteinExistence type="predicted"/>